<protein>
    <recommendedName>
        <fullName evidence="1">BRO1 domain-containing protein</fullName>
    </recommendedName>
</protein>
<dbReference type="InterPro" id="IPR004328">
    <property type="entry name" value="BRO1_dom"/>
</dbReference>
<dbReference type="Gene3D" id="1.25.40.280">
    <property type="entry name" value="alix/aip1 like domains"/>
    <property type="match status" value="1"/>
</dbReference>
<keyword evidence="3" id="KW-1185">Reference proteome</keyword>
<proteinExistence type="predicted"/>
<feature type="domain" description="BRO1" evidence="1">
    <location>
        <begin position="17"/>
        <end position="111"/>
    </location>
</feature>
<accession>A0A3S4ZM36</accession>
<dbReference type="EMBL" id="CAAALY010000303">
    <property type="protein sequence ID" value="VEL06722.1"/>
    <property type="molecule type" value="Genomic_DNA"/>
</dbReference>
<sequence length="122" mass="13777">TATFSPLTFNIFFPLASLAPQIIKYISEAYSHSQADICRSFVEKLSRLRSVALGKLGDKHDATIEVLCQYHDLLMMLEGRIPMTENGVRIDFKWGNAFGKDTMFVKYSTSNLTSHNVPRNCV</sequence>
<feature type="non-terminal residue" evidence="2">
    <location>
        <position position="122"/>
    </location>
</feature>
<dbReference type="AlphaFoldDB" id="A0A3S4ZM36"/>
<evidence type="ECO:0000313" key="2">
    <source>
        <dbReference type="EMBL" id="VEL06722.1"/>
    </source>
</evidence>
<gene>
    <name evidence="2" type="ORF">PXEA_LOCUS162</name>
</gene>
<organism evidence="2 3">
    <name type="scientific">Protopolystoma xenopodis</name>
    <dbReference type="NCBI Taxonomy" id="117903"/>
    <lineage>
        <taxon>Eukaryota</taxon>
        <taxon>Metazoa</taxon>
        <taxon>Spiralia</taxon>
        <taxon>Lophotrochozoa</taxon>
        <taxon>Platyhelminthes</taxon>
        <taxon>Monogenea</taxon>
        <taxon>Polyopisthocotylea</taxon>
        <taxon>Polystomatidea</taxon>
        <taxon>Polystomatidae</taxon>
        <taxon>Protopolystoma</taxon>
    </lineage>
</organism>
<evidence type="ECO:0000313" key="3">
    <source>
        <dbReference type="Proteomes" id="UP000784294"/>
    </source>
</evidence>
<dbReference type="Pfam" id="PF03097">
    <property type="entry name" value="BRO1"/>
    <property type="match status" value="1"/>
</dbReference>
<name>A0A3S4ZM36_9PLAT</name>
<reference evidence="2" key="1">
    <citation type="submission" date="2018-11" db="EMBL/GenBank/DDBJ databases">
        <authorList>
            <consortium name="Pathogen Informatics"/>
        </authorList>
    </citation>
    <scope>NUCLEOTIDE SEQUENCE</scope>
</reference>
<evidence type="ECO:0000259" key="1">
    <source>
        <dbReference type="Pfam" id="PF03097"/>
    </source>
</evidence>
<dbReference type="OrthoDB" id="2141925at2759"/>
<dbReference type="Proteomes" id="UP000784294">
    <property type="component" value="Unassembled WGS sequence"/>
</dbReference>
<comment type="caution">
    <text evidence="2">The sequence shown here is derived from an EMBL/GenBank/DDBJ whole genome shotgun (WGS) entry which is preliminary data.</text>
</comment>
<dbReference type="InterPro" id="IPR038499">
    <property type="entry name" value="BRO1_sf"/>
</dbReference>